<proteinExistence type="predicted"/>
<comment type="caution">
    <text evidence="1">The sequence shown here is derived from an EMBL/GenBank/DDBJ whole genome shotgun (WGS) entry which is preliminary data.</text>
</comment>
<evidence type="ECO:0000313" key="1">
    <source>
        <dbReference type="EMBL" id="KAF4360279.1"/>
    </source>
</evidence>
<dbReference type="EMBL" id="JAATIP010000206">
    <property type="protein sequence ID" value="KAF4360279.1"/>
    <property type="molecule type" value="Genomic_DNA"/>
</dbReference>
<reference evidence="1 2" key="1">
    <citation type="journal article" date="2020" name="bioRxiv">
        <title>Sequence and annotation of 42 cannabis genomes reveals extensive copy number variation in cannabinoid synthesis and pathogen resistance genes.</title>
        <authorList>
            <person name="Mckernan K.J."/>
            <person name="Helbert Y."/>
            <person name="Kane L.T."/>
            <person name="Ebling H."/>
            <person name="Zhang L."/>
            <person name="Liu B."/>
            <person name="Eaton Z."/>
            <person name="Mclaughlin S."/>
            <person name="Kingan S."/>
            <person name="Baybayan P."/>
            <person name="Concepcion G."/>
            <person name="Jordan M."/>
            <person name="Riva A."/>
            <person name="Barbazuk W."/>
            <person name="Harkins T."/>
        </authorList>
    </citation>
    <scope>NUCLEOTIDE SEQUENCE [LARGE SCALE GENOMIC DNA]</scope>
    <source>
        <strain evidence="2">cv. Jamaican Lion 4</strain>
        <tissue evidence="1">Leaf</tissue>
    </source>
</reference>
<evidence type="ECO:0000313" key="2">
    <source>
        <dbReference type="Proteomes" id="UP000525078"/>
    </source>
</evidence>
<gene>
    <name evidence="1" type="ORF">F8388_020570</name>
</gene>
<name>A0A7J6ERA9_CANSA</name>
<accession>A0A7J6ERA9</accession>
<protein>
    <submittedName>
        <fullName evidence="1">Uncharacterized protein</fullName>
    </submittedName>
</protein>
<sequence length="110" mass="12498">MKHGLNAFLRVAWVETMMRLPHLCSLASFSPAPIQASSSRKPDPNRRKPDLLFGYHSNPEYIVISTGEQNAASNLEVESDRLFYNDVVRVSDSVDRLQILDNSNDNIYMD</sequence>
<dbReference type="AlphaFoldDB" id="A0A7J6ERA9"/>
<organism evidence="1 2">
    <name type="scientific">Cannabis sativa</name>
    <name type="common">Hemp</name>
    <name type="synonym">Marijuana</name>
    <dbReference type="NCBI Taxonomy" id="3483"/>
    <lineage>
        <taxon>Eukaryota</taxon>
        <taxon>Viridiplantae</taxon>
        <taxon>Streptophyta</taxon>
        <taxon>Embryophyta</taxon>
        <taxon>Tracheophyta</taxon>
        <taxon>Spermatophyta</taxon>
        <taxon>Magnoliopsida</taxon>
        <taxon>eudicotyledons</taxon>
        <taxon>Gunneridae</taxon>
        <taxon>Pentapetalae</taxon>
        <taxon>rosids</taxon>
        <taxon>fabids</taxon>
        <taxon>Rosales</taxon>
        <taxon>Cannabaceae</taxon>
        <taxon>Cannabis</taxon>
    </lineage>
</organism>
<dbReference type="Proteomes" id="UP000525078">
    <property type="component" value="Unassembled WGS sequence"/>
</dbReference>